<dbReference type="Pfam" id="PF08352">
    <property type="entry name" value="oligo_HPY"/>
    <property type="match status" value="1"/>
</dbReference>
<dbReference type="InterPro" id="IPR003593">
    <property type="entry name" value="AAA+_ATPase"/>
</dbReference>
<sequence length="351" mass="37120">MNVLELDDVRLDLPSKHGDRTLLRGVSLSLAPGEALGLVGESGSGKSMTLRTVLRTEPAGARVTGRVLLDGRDVRTLGAADLRRVRADAIAMISQNPRAALNPVLRVSRFLVEGLCDARGESREAATRRARDLLAQVGIADVDRCMASYPHQLSGGMLQRVVIAAAVASAPRLLLADEPTTALDVTTQSEVMAILDGQRREHGMAMLFVTHDLELASAVCDRIAVLYAGEIVEIATPAQLHAAPRHPYTRLLLDSRPNIAARVPALPVIPGRPIAAYEVEGGCAFAARCPWAAPRCEREEPALVHDAGRTTRCLRAGELADELAGAPADDAAGVSGAPAEAGRDGETEARA</sequence>
<evidence type="ECO:0000313" key="12">
    <source>
        <dbReference type="EMBL" id="MFF3671517.1"/>
    </source>
</evidence>
<comment type="similarity">
    <text evidence="2">Belongs to the ABC transporter superfamily.</text>
</comment>
<accession>A0ABW6T381</accession>
<keyword evidence="9" id="KW-0472">Membrane</keyword>
<evidence type="ECO:0000256" key="6">
    <source>
        <dbReference type="ARBA" id="ARBA00022741"/>
    </source>
</evidence>
<feature type="domain" description="ABC transporter" evidence="11">
    <location>
        <begin position="4"/>
        <end position="253"/>
    </location>
</feature>
<feature type="region of interest" description="Disordered" evidence="10">
    <location>
        <begin position="325"/>
        <end position="351"/>
    </location>
</feature>
<keyword evidence="13" id="KW-1185">Reference proteome</keyword>
<dbReference type="Pfam" id="PF00005">
    <property type="entry name" value="ABC_tran"/>
    <property type="match status" value="1"/>
</dbReference>
<dbReference type="InterPro" id="IPR013563">
    <property type="entry name" value="Oligopep_ABC_C"/>
</dbReference>
<dbReference type="NCBIfam" id="TIGR01727">
    <property type="entry name" value="oligo_HPY"/>
    <property type="match status" value="1"/>
</dbReference>
<comment type="subcellular location">
    <subcellularLocation>
        <location evidence="1">Cell membrane</location>
        <topology evidence="1">Peripheral membrane protein</topology>
    </subcellularLocation>
</comment>
<evidence type="ECO:0000256" key="4">
    <source>
        <dbReference type="ARBA" id="ARBA00022475"/>
    </source>
</evidence>
<dbReference type="GO" id="GO:0005524">
    <property type="term" value="F:ATP binding"/>
    <property type="evidence" value="ECO:0007669"/>
    <property type="project" value="UniProtKB-KW"/>
</dbReference>
<keyword evidence="3" id="KW-0813">Transport</keyword>
<dbReference type="InterPro" id="IPR027417">
    <property type="entry name" value="P-loop_NTPase"/>
</dbReference>
<dbReference type="InterPro" id="IPR003439">
    <property type="entry name" value="ABC_transporter-like_ATP-bd"/>
</dbReference>
<evidence type="ECO:0000313" key="13">
    <source>
        <dbReference type="Proteomes" id="UP001602013"/>
    </source>
</evidence>
<evidence type="ECO:0000256" key="7">
    <source>
        <dbReference type="ARBA" id="ARBA00022840"/>
    </source>
</evidence>
<dbReference type="PROSITE" id="PS50893">
    <property type="entry name" value="ABC_TRANSPORTER_2"/>
    <property type="match status" value="1"/>
</dbReference>
<keyword evidence="5" id="KW-0997">Cell inner membrane</keyword>
<keyword evidence="8" id="KW-1278">Translocase</keyword>
<gene>
    <name evidence="12" type="ORF">ACFYXI_38635</name>
</gene>
<feature type="compositionally biased region" description="Basic and acidic residues" evidence="10">
    <location>
        <begin position="341"/>
        <end position="351"/>
    </location>
</feature>
<reference evidence="12 13" key="1">
    <citation type="submission" date="2024-10" db="EMBL/GenBank/DDBJ databases">
        <title>The Natural Products Discovery Center: Release of the First 8490 Sequenced Strains for Exploring Actinobacteria Biosynthetic Diversity.</title>
        <authorList>
            <person name="Kalkreuter E."/>
            <person name="Kautsar S.A."/>
            <person name="Yang D."/>
            <person name="Bader C.D."/>
            <person name="Teijaro C.N."/>
            <person name="Fluegel L."/>
            <person name="Davis C.M."/>
            <person name="Simpson J.R."/>
            <person name="Lauterbach L."/>
            <person name="Steele A.D."/>
            <person name="Gui C."/>
            <person name="Meng S."/>
            <person name="Li G."/>
            <person name="Viehrig K."/>
            <person name="Ye F."/>
            <person name="Su P."/>
            <person name="Kiefer A.F."/>
            <person name="Nichols A."/>
            <person name="Cepeda A.J."/>
            <person name="Yan W."/>
            <person name="Fan B."/>
            <person name="Jiang Y."/>
            <person name="Adhikari A."/>
            <person name="Zheng C.-J."/>
            <person name="Schuster L."/>
            <person name="Cowan T.M."/>
            <person name="Smanski M.J."/>
            <person name="Chevrette M.G."/>
            <person name="De Carvalho L.P.S."/>
            <person name="Shen B."/>
        </authorList>
    </citation>
    <scope>NUCLEOTIDE SEQUENCE [LARGE SCALE GENOMIC DNA]</scope>
    <source>
        <strain evidence="12 13">NPDC002173</strain>
    </source>
</reference>
<dbReference type="InterPro" id="IPR017871">
    <property type="entry name" value="ABC_transporter-like_CS"/>
</dbReference>
<dbReference type="InterPro" id="IPR050388">
    <property type="entry name" value="ABC_Ni/Peptide_Import"/>
</dbReference>
<dbReference type="Proteomes" id="UP001602013">
    <property type="component" value="Unassembled WGS sequence"/>
</dbReference>
<keyword evidence="6" id="KW-0547">Nucleotide-binding</keyword>
<evidence type="ECO:0000256" key="10">
    <source>
        <dbReference type="SAM" id="MobiDB-lite"/>
    </source>
</evidence>
<evidence type="ECO:0000256" key="1">
    <source>
        <dbReference type="ARBA" id="ARBA00004202"/>
    </source>
</evidence>
<evidence type="ECO:0000256" key="3">
    <source>
        <dbReference type="ARBA" id="ARBA00022448"/>
    </source>
</evidence>
<protein>
    <submittedName>
        <fullName evidence="12">ABC transporter ATP-binding protein</fullName>
    </submittedName>
</protein>
<dbReference type="PROSITE" id="PS00211">
    <property type="entry name" value="ABC_TRANSPORTER_1"/>
    <property type="match status" value="1"/>
</dbReference>
<proteinExistence type="inferred from homology"/>
<keyword evidence="4" id="KW-1003">Cell membrane</keyword>
<evidence type="ECO:0000256" key="9">
    <source>
        <dbReference type="ARBA" id="ARBA00023136"/>
    </source>
</evidence>
<dbReference type="PANTHER" id="PTHR43297">
    <property type="entry name" value="OLIGOPEPTIDE TRANSPORT ATP-BINDING PROTEIN APPD"/>
    <property type="match status" value="1"/>
</dbReference>
<dbReference type="EMBL" id="JBIASD010000048">
    <property type="protein sequence ID" value="MFF3671517.1"/>
    <property type="molecule type" value="Genomic_DNA"/>
</dbReference>
<evidence type="ECO:0000256" key="2">
    <source>
        <dbReference type="ARBA" id="ARBA00005417"/>
    </source>
</evidence>
<evidence type="ECO:0000256" key="5">
    <source>
        <dbReference type="ARBA" id="ARBA00022519"/>
    </source>
</evidence>
<organism evidence="12 13">
    <name type="scientific">Microtetraspora malaysiensis</name>
    <dbReference type="NCBI Taxonomy" id="161358"/>
    <lineage>
        <taxon>Bacteria</taxon>
        <taxon>Bacillati</taxon>
        <taxon>Actinomycetota</taxon>
        <taxon>Actinomycetes</taxon>
        <taxon>Streptosporangiales</taxon>
        <taxon>Streptosporangiaceae</taxon>
        <taxon>Microtetraspora</taxon>
    </lineage>
</organism>
<dbReference type="RefSeq" id="WP_387417693.1">
    <property type="nucleotide sequence ID" value="NZ_JBIASD010000048.1"/>
</dbReference>
<evidence type="ECO:0000259" key="11">
    <source>
        <dbReference type="PROSITE" id="PS50893"/>
    </source>
</evidence>
<dbReference type="SMART" id="SM00382">
    <property type="entry name" value="AAA"/>
    <property type="match status" value="1"/>
</dbReference>
<evidence type="ECO:0000256" key="8">
    <source>
        <dbReference type="ARBA" id="ARBA00022967"/>
    </source>
</evidence>
<dbReference type="SUPFAM" id="SSF52540">
    <property type="entry name" value="P-loop containing nucleoside triphosphate hydrolases"/>
    <property type="match status" value="1"/>
</dbReference>
<name>A0ABW6T381_9ACTN</name>
<dbReference type="Gene3D" id="3.40.50.300">
    <property type="entry name" value="P-loop containing nucleotide triphosphate hydrolases"/>
    <property type="match status" value="1"/>
</dbReference>
<dbReference type="PANTHER" id="PTHR43297:SF14">
    <property type="entry name" value="ATPASE AAA-TYPE CORE DOMAIN-CONTAINING PROTEIN"/>
    <property type="match status" value="1"/>
</dbReference>
<keyword evidence="7 12" id="KW-0067">ATP-binding</keyword>
<comment type="caution">
    <text evidence="12">The sequence shown here is derived from an EMBL/GenBank/DDBJ whole genome shotgun (WGS) entry which is preliminary data.</text>
</comment>
<dbReference type="CDD" id="cd03257">
    <property type="entry name" value="ABC_NikE_OppD_transporters"/>
    <property type="match status" value="1"/>
</dbReference>